<reference evidence="2 3" key="1">
    <citation type="submission" date="2018-04" db="EMBL/GenBank/DDBJ databases">
        <title>Novel Campyloabacter and Helicobacter Species and Strains.</title>
        <authorList>
            <person name="Mannion A.J."/>
            <person name="Shen Z."/>
            <person name="Fox J.G."/>
        </authorList>
    </citation>
    <scope>NUCLEOTIDE SEQUENCE [LARGE SCALE GENOMIC DNA]</scope>
    <source>
        <strain evidence="2 3">MIT 98-6070</strain>
    </source>
</reference>
<sequence>MSNTKMSNMPHTQGGLGCYIFTLLKGEELLFTSLANLPSCHSELSQESEESLLSAKDSLNESLKRQPLCHHEPPMRGKELLSKTPKSTTSDSCRDSSVVSLPQNDNSGRVSSNSKRDSSLDSSSRHDKLCYPQGKPTHNKHLQGNLLCHSERSEESQPESLVAKRDSSPLAGVQNDKITSLAGSQVCHSEGFMPEESLQESPVAHSNSSLRGGYAMTT</sequence>
<feature type="compositionally biased region" description="Basic and acidic residues" evidence="1">
    <location>
        <begin position="114"/>
        <end position="129"/>
    </location>
</feature>
<dbReference type="Proteomes" id="UP000256599">
    <property type="component" value="Unassembled WGS sequence"/>
</dbReference>
<protein>
    <submittedName>
        <fullName evidence="2">Uncharacterized protein</fullName>
    </submittedName>
</protein>
<name>A0A3D8I6F9_9HELI</name>
<feature type="compositionally biased region" description="Polar residues" evidence="1">
    <location>
        <begin position="84"/>
        <end position="106"/>
    </location>
</feature>
<feature type="region of interest" description="Disordered" evidence="1">
    <location>
        <begin position="66"/>
        <end position="173"/>
    </location>
</feature>
<feature type="compositionally biased region" description="Basic and acidic residues" evidence="1">
    <location>
        <begin position="66"/>
        <end position="81"/>
    </location>
</feature>
<feature type="region of interest" description="Disordered" evidence="1">
    <location>
        <begin position="193"/>
        <end position="218"/>
    </location>
</feature>
<dbReference type="RefSeq" id="WP_115511813.1">
    <property type="nucleotide sequence ID" value="NZ_NXLR01000002.1"/>
</dbReference>
<evidence type="ECO:0000313" key="3">
    <source>
        <dbReference type="Proteomes" id="UP000256599"/>
    </source>
</evidence>
<comment type="caution">
    <text evidence="2">The sequence shown here is derived from an EMBL/GenBank/DDBJ whole genome shotgun (WGS) entry which is preliminary data.</text>
</comment>
<dbReference type="AlphaFoldDB" id="A0A3D8I6F9"/>
<gene>
    <name evidence="2" type="ORF">CQA63_01995</name>
</gene>
<organism evidence="2 3">
    <name type="scientific">Helicobacter marmotae</name>
    <dbReference type="NCBI Taxonomy" id="152490"/>
    <lineage>
        <taxon>Bacteria</taxon>
        <taxon>Pseudomonadati</taxon>
        <taxon>Campylobacterota</taxon>
        <taxon>Epsilonproteobacteria</taxon>
        <taxon>Campylobacterales</taxon>
        <taxon>Helicobacteraceae</taxon>
        <taxon>Helicobacter</taxon>
    </lineage>
</organism>
<keyword evidence="3" id="KW-1185">Reference proteome</keyword>
<dbReference type="PROSITE" id="PS51257">
    <property type="entry name" value="PROKAR_LIPOPROTEIN"/>
    <property type="match status" value="1"/>
</dbReference>
<evidence type="ECO:0000256" key="1">
    <source>
        <dbReference type="SAM" id="MobiDB-lite"/>
    </source>
</evidence>
<dbReference type="EMBL" id="NXLR01000002">
    <property type="protein sequence ID" value="RDU60760.1"/>
    <property type="molecule type" value="Genomic_DNA"/>
</dbReference>
<feature type="compositionally biased region" description="Polar residues" evidence="1">
    <location>
        <begin position="204"/>
        <end position="218"/>
    </location>
</feature>
<proteinExistence type="predicted"/>
<accession>A0A3D8I6F9</accession>
<evidence type="ECO:0000313" key="2">
    <source>
        <dbReference type="EMBL" id="RDU60760.1"/>
    </source>
</evidence>